<evidence type="ECO:0000256" key="11">
    <source>
        <dbReference type="ARBA" id="ARBA00047899"/>
    </source>
</evidence>
<keyword evidence="9 13" id="KW-0067">ATP-binding</keyword>
<feature type="domain" description="Protein kinase" evidence="14">
    <location>
        <begin position="2"/>
        <end position="199"/>
    </location>
</feature>
<dbReference type="Gene3D" id="1.10.238.10">
    <property type="entry name" value="EF-hand"/>
    <property type="match status" value="2"/>
</dbReference>
<evidence type="ECO:0000256" key="6">
    <source>
        <dbReference type="ARBA" id="ARBA00022741"/>
    </source>
</evidence>
<dbReference type="GO" id="GO:0005524">
    <property type="term" value="F:ATP binding"/>
    <property type="evidence" value="ECO:0007669"/>
    <property type="project" value="UniProtKB-UniRule"/>
</dbReference>
<keyword evidence="3" id="KW-0808">Transferase</keyword>
<evidence type="ECO:0000256" key="3">
    <source>
        <dbReference type="ARBA" id="ARBA00022679"/>
    </source>
</evidence>
<evidence type="ECO:0000259" key="14">
    <source>
        <dbReference type="PROSITE" id="PS50011"/>
    </source>
</evidence>
<dbReference type="GO" id="GO:0004674">
    <property type="term" value="F:protein serine/threonine kinase activity"/>
    <property type="evidence" value="ECO:0007669"/>
    <property type="project" value="UniProtKB-KW"/>
</dbReference>
<keyword evidence="6 13" id="KW-0547">Nucleotide-binding</keyword>
<feature type="domain" description="EF-hand" evidence="15">
    <location>
        <begin position="140"/>
        <end position="175"/>
    </location>
</feature>
<organism evidence="16 17">
    <name type="scientific">Ensete ventricosum</name>
    <name type="common">Abyssinian banana</name>
    <name type="synonym">Musa ensete</name>
    <dbReference type="NCBI Taxonomy" id="4639"/>
    <lineage>
        <taxon>Eukaryota</taxon>
        <taxon>Viridiplantae</taxon>
        <taxon>Streptophyta</taxon>
        <taxon>Embryophyta</taxon>
        <taxon>Tracheophyta</taxon>
        <taxon>Spermatophyta</taxon>
        <taxon>Magnoliopsida</taxon>
        <taxon>Liliopsida</taxon>
        <taxon>Zingiberales</taxon>
        <taxon>Musaceae</taxon>
        <taxon>Ensete</taxon>
    </lineage>
</organism>
<dbReference type="PROSITE" id="PS00107">
    <property type="entry name" value="PROTEIN_KINASE_ATP"/>
    <property type="match status" value="1"/>
</dbReference>
<dbReference type="SMART" id="SM00054">
    <property type="entry name" value="EFh"/>
    <property type="match status" value="1"/>
</dbReference>
<evidence type="ECO:0000256" key="9">
    <source>
        <dbReference type="ARBA" id="ARBA00022840"/>
    </source>
</evidence>
<evidence type="ECO:0000256" key="10">
    <source>
        <dbReference type="ARBA" id="ARBA00024334"/>
    </source>
</evidence>
<evidence type="ECO:0000313" key="16">
    <source>
        <dbReference type="EMBL" id="RRT44352.1"/>
    </source>
</evidence>
<dbReference type="InterPro" id="IPR011992">
    <property type="entry name" value="EF-hand-dom_pair"/>
</dbReference>
<comment type="caution">
    <text evidence="16">The sequence shown here is derived from an EMBL/GenBank/DDBJ whole genome shotgun (WGS) entry which is preliminary data.</text>
</comment>
<dbReference type="EMBL" id="AMZH03016517">
    <property type="protein sequence ID" value="RRT44352.1"/>
    <property type="molecule type" value="Genomic_DNA"/>
</dbReference>
<evidence type="ECO:0000256" key="8">
    <source>
        <dbReference type="ARBA" id="ARBA00022837"/>
    </source>
</evidence>
<evidence type="ECO:0000256" key="5">
    <source>
        <dbReference type="ARBA" id="ARBA00022737"/>
    </source>
</evidence>
<dbReference type="InterPro" id="IPR050205">
    <property type="entry name" value="CDPK_Ser/Thr_kinases"/>
</dbReference>
<protein>
    <recommendedName>
        <fullName evidence="1">non-specific serine/threonine protein kinase</fullName>
        <ecNumber evidence="1">2.7.11.1</ecNumber>
    </recommendedName>
</protein>
<comment type="similarity">
    <text evidence="10">Belongs to the protein kinase superfamily. Ser/Thr protein kinase family. CDPK subfamily.</text>
</comment>
<dbReference type="InterPro" id="IPR017441">
    <property type="entry name" value="Protein_kinase_ATP_BS"/>
</dbReference>
<keyword evidence="8" id="KW-0106">Calcium</keyword>
<keyword evidence="7" id="KW-0418">Kinase</keyword>
<evidence type="ECO:0000259" key="15">
    <source>
        <dbReference type="PROSITE" id="PS50222"/>
    </source>
</evidence>
<dbReference type="AlphaFoldDB" id="A0A426XY15"/>
<dbReference type="CDD" id="cd00051">
    <property type="entry name" value="EFh"/>
    <property type="match status" value="1"/>
</dbReference>
<evidence type="ECO:0000256" key="4">
    <source>
        <dbReference type="ARBA" id="ARBA00022723"/>
    </source>
</evidence>
<dbReference type="Gene3D" id="3.30.200.20">
    <property type="entry name" value="Phosphorylase Kinase, domain 1"/>
    <property type="match status" value="1"/>
</dbReference>
<dbReference type="EC" id="2.7.11.1" evidence="1"/>
<sequence>RYDLGRELGRGEFGITYLCTDKDSGELFACKSISKKKLRTIVDIEDVRREVEIMRHLPSHPNIVSLRDTYEDDDAVHLVMELCEGGELFDRIVARGHYTERAAAMIIRTIVQVVQADADGNGSLNYREFVAVSIHIRKIGNDEHLHKAFRYFDRNNTGYIEIEELSDCLADELGPNHEEVINAIIRDVDTDKVSFILIC</sequence>
<name>A0A426XY15_ENSVE</name>
<evidence type="ECO:0000313" key="17">
    <source>
        <dbReference type="Proteomes" id="UP000287651"/>
    </source>
</evidence>
<dbReference type="SUPFAM" id="SSF56112">
    <property type="entry name" value="Protein kinase-like (PK-like)"/>
    <property type="match status" value="1"/>
</dbReference>
<dbReference type="PROSITE" id="PS50011">
    <property type="entry name" value="PROTEIN_KINASE_DOM"/>
    <property type="match status" value="1"/>
</dbReference>
<keyword evidence="4" id="KW-0479">Metal-binding</keyword>
<dbReference type="InterPro" id="IPR018247">
    <property type="entry name" value="EF_Hand_1_Ca_BS"/>
</dbReference>
<dbReference type="InterPro" id="IPR002048">
    <property type="entry name" value="EF_hand_dom"/>
</dbReference>
<evidence type="ECO:0000256" key="7">
    <source>
        <dbReference type="ARBA" id="ARBA00022777"/>
    </source>
</evidence>
<gene>
    <name evidence="16" type="ORF">B296_00036508</name>
</gene>
<dbReference type="PROSITE" id="PS00018">
    <property type="entry name" value="EF_HAND_1"/>
    <property type="match status" value="2"/>
</dbReference>
<dbReference type="PANTHER" id="PTHR24349">
    <property type="entry name" value="SERINE/THREONINE-PROTEIN KINASE"/>
    <property type="match status" value="1"/>
</dbReference>
<evidence type="ECO:0000256" key="1">
    <source>
        <dbReference type="ARBA" id="ARBA00012513"/>
    </source>
</evidence>
<comment type="catalytic activity">
    <reaction evidence="12">
        <text>L-seryl-[protein] + ATP = O-phospho-L-seryl-[protein] + ADP + H(+)</text>
        <dbReference type="Rhea" id="RHEA:17989"/>
        <dbReference type="Rhea" id="RHEA-COMP:9863"/>
        <dbReference type="Rhea" id="RHEA-COMP:11604"/>
        <dbReference type="ChEBI" id="CHEBI:15378"/>
        <dbReference type="ChEBI" id="CHEBI:29999"/>
        <dbReference type="ChEBI" id="CHEBI:30616"/>
        <dbReference type="ChEBI" id="CHEBI:83421"/>
        <dbReference type="ChEBI" id="CHEBI:456216"/>
        <dbReference type="EC" id="2.7.11.1"/>
    </reaction>
</comment>
<evidence type="ECO:0000256" key="13">
    <source>
        <dbReference type="PROSITE-ProRule" id="PRU10141"/>
    </source>
</evidence>
<evidence type="ECO:0000256" key="2">
    <source>
        <dbReference type="ARBA" id="ARBA00022527"/>
    </source>
</evidence>
<dbReference type="SUPFAM" id="SSF47473">
    <property type="entry name" value="EF-hand"/>
    <property type="match status" value="1"/>
</dbReference>
<dbReference type="InterPro" id="IPR011009">
    <property type="entry name" value="Kinase-like_dom_sf"/>
</dbReference>
<dbReference type="GO" id="GO:0005509">
    <property type="term" value="F:calcium ion binding"/>
    <property type="evidence" value="ECO:0007669"/>
    <property type="project" value="InterPro"/>
</dbReference>
<dbReference type="Proteomes" id="UP000287651">
    <property type="component" value="Unassembled WGS sequence"/>
</dbReference>
<dbReference type="InterPro" id="IPR000719">
    <property type="entry name" value="Prot_kinase_dom"/>
</dbReference>
<keyword evidence="5" id="KW-0677">Repeat</keyword>
<feature type="binding site" evidence="13">
    <location>
        <position position="31"/>
    </location>
    <ligand>
        <name>ATP</name>
        <dbReference type="ChEBI" id="CHEBI:30616"/>
    </ligand>
</feature>
<reference evidence="16 17" key="1">
    <citation type="journal article" date="2014" name="Agronomy (Basel)">
        <title>A Draft Genome Sequence for Ensete ventricosum, the Drought-Tolerant Tree Against Hunger.</title>
        <authorList>
            <person name="Harrison J."/>
            <person name="Moore K.A."/>
            <person name="Paszkiewicz K."/>
            <person name="Jones T."/>
            <person name="Grant M."/>
            <person name="Ambacheew D."/>
            <person name="Muzemil S."/>
            <person name="Studholme D.J."/>
        </authorList>
    </citation>
    <scope>NUCLEOTIDE SEQUENCE [LARGE SCALE GENOMIC DNA]</scope>
</reference>
<keyword evidence="2" id="KW-0723">Serine/threonine-protein kinase</keyword>
<evidence type="ECO:0000256" key="12">
    <source>
        <dbReference type="ARBA" id="ARBA00048679"/>
    </source>
</evidence>
<dbReference type="FunFam" id="3.30.200.20:FF:000004">
    <property type="entry name" value="Calcium-dependent protein kinase 1"/>
    <property type="match status" value="1"/>
</dbReference>
<proteinExistence type="inferred from homology"/>
<dbReference type="Pfam" id="PF13499">
    <property type="entry name" value="EF-hand_7"/>
    <property type="match status" value="1"/>
</dbReference>
<feature type="non-terminal residue" evidence="16">
    <location>
        <position position="1"/>
    </location>
</feature>
<comment type="catalytic activity">
    <reaction evidence="11">
        <text>L-threonyl-[protein] + ATP = O-phospho-L-threonyl-[protein] + ADP + H(+)</text>
        <dbReference type="Rhea" id="RHEA:46608"/>
        <dbReference type="Rhea" id="RHEA-COMP:11060"/>
        <dbReference type="Rhea" id="RHEA-COMP:11605"/>
        <dbReference type="ChEBI" id="CHEBI:15378"/>
        <dbReference type="ChEBI" id="CHEBI:30013"/>
        <dbReference type="ChEBI" id="CHEBI:30616"/>
        <dbReference type="ChEBI" id="CHEBI:61977"/>
        <dbReference type="ChEBI" id="CHEBI:456216"/>
        <dbReference type="EC" id="2.7.11.1"/>
    </reaction>
</comment>
<dbReference type="PROSITE" id="PS50222">
    <property type="entry name" value="EF_HAND_2"/>
    <property type="match status" value="1"/>
</dbReference>
<dbReference type="Pfam" id="PF00069">
    <property type="entry name" value="Pkinase"/>
    <property type="match status" value="1"/>
</dbReference>
<accession>A0A426XY15</accession>